<feature type="transmembrane region" description="Helical" evidence="1">
    <location>
        <begin position="6"/>
        <end position="24"/>
    </location>
</feature>
<dbReference type="AlphaFoldDB" id="A0A1I0CFL3"/>
<sequence length="99" mass="11319">MGYLISGGTIIVGGGLLFLLFNWLMGYKKGNIVLDLEDRFFDQKEYISAIKTELESQGREVYYKGNGRFDIDGKEYLFIERNVSMGGVPLQRTILKLEK</sequence>
<keyword evidence="1" id="KW-0812">Transmembrane</keyword>
<protein>
    <submittedName>
        <fullName evidence="2">Uncharacterized protein</fullName>
    </submittedName>
</protein>
<evidence type="ECO:0000256" key="1">
    <source>
        <dbReference type="SAM" id="Phobius"/>
    </source>
</evidence>
<dbReference type="Proteomes" id="UP000198618">
    <property type="component" value="Unassembled WGS sequence"/>
</dbReference>
<organism evidence="2 3">
    <name type="scientific">Oceanobacillus limi</name>
    <dbReference type="NCBI Taxonomy" id="930131"/>
    <lineage>
        <taxon>Bacteria</taxon>
        <taxon>Bacillati</taxon>
        <taxon>Bacillota</taxon>
        <taxon>Bacilli</taxon>
        <taxon>Bacillales</taxon>
        <taxon>Bacillaceae</taxon>
        <taxon>Oceanobacillus</taxon>
    </lineage>
</organism>
<evidence type="ECO:0000313" key="3">
    <source>
        <dbReference type="Proteomes" id="UP000198618"/>
    </source>
</evidence>
<keyword evidence="3" id="KW-1185">Reference proteome</keyword>
<gene>
    <name evidence="2" type="ORF">SAMN05216389_106198</name>
</gene>
<keyword evidence="1" id="KW-1133">Transmembrane helix</keyword>
<accession>A0A1I0CFL3</accession>
<name>A0A1I0CFL3_9BACI</name>
<reference evidence="2 3" key="1">
    <citation type="submission" date="2016-10" db="EMBL/GenBank/DDBJ databases">
        <authorList>
            <person name="de Groot N.N."/>
        </authorList>
    </citation>
    <scope>NUCLEOTIDE SEQUENCE [LARGE SCALE GENOMIC DNA]</scope>
    <source>
        <strain evidence="2 3">IBRC-M 10780</strain>
    </source>
</reference>
<dbReference type="EMBL" id="FOHE01000006">
    <property type="protein sequence ID" value="SET18134.1"/>
    <property type="molecule type" value="Genomic_DNA"/>
</dbReference>
<evidence type="ECO:0000313" key="2">
    <source>
        <dbReference type="EMBL" id="SET18134.1"/>
    </source>
</evidence>
<keyword evidence="1" id="KW-0472">Membrane</keyword>
<dbReference type="RefSeq" id="WP_090868908.1">
    <property type="nucleotide sequence ID" value="NZ_FOHE01000006.1"/>
</dbReference>
<proteinExistence type="predicted"/>
<dbReference type="OrthoDB" id="2969827at2"/>